<organism evidence="2 3">
    <name type="scientific">Gordonia araii NBRC 100433</name>
    <dbReference type="NCBI Taxonomy" id="1073574"/>
    <lineage>
        <taxon>Bacteria</taxon>
        <taxon>Bacillati</taxon>
        <taxon>Actinomycetota</taxon>
        <taxon>Actinomycetes</taxon>
        <taxon>Mycobacteriales</taxon>
        <taxon>Gordoniaceae</taxon>
        <taxon>Gordonia</taxon>
    </lineage>
</organism>
<dbReference type="Pfam" id="PF00561">
    <property type="entry name" value="Abhydrolase_1"/>
    <property type="match status" value="1"/>
</dbReference>
<protein>
    <submittedName>
        <fullName evidence="2">Haloalkane dehalogenase</fullName>
    </submittedName>
</protein>
<comment type="caution">
    <text evidence="2">The sequence shown here is derived from an EMBL/GenBank/DDBJ whole genome shotgun (WGS) entry which is preliminary data.</text>
</comment>
<evidence type="ECO:0000313" key="2">
    <source>
        <dbReference type="EMBL" id="GAB11579.1"/>
    </source>
</evidence>
<dbReference type="PANTHER" id="PTHR43194">
    <property type="entry name" value="HYDROLASE ALPHA/BETA FOLD FAMILY"/>
    <property type="match status" value="1"/>
</dbReference>
<dbReference type="OrthoDB" id="812569at2"/>
<dbReference type="GO" id="GO:0003824">
    <property type="term" value="F:catalytic activity"/>
    <property type="evidence" value="ECO:0007669"/>
    <property type="project" value="InterPro"/>
</dbReference>
<dbReference type="AlphaFoldDB" id="G7H6V4"/>
<dbReference type="Gene3D" id="3.40.50.1820">
    <property type="entry name" value="alpha/beta hydrolase"/>
    <property type="match status" value="1"/>
</dbReference>
<evidence type="ECO:0000313" key="3">
    <source>
        <dbReference type="Proteomes" id="UP000035088"/>
    </source>
</evidence>
<feature type="domain" description="AB hydrolase-1" evidence="1">
    <location>
        <begin position="38"/>
        <end position="276"/>
    </location>
</feature>
<dbReference type="InterPro" id="IPR000073">
    <property type="entry name" value="AB_hydrolase_1"/>
</dbReference>
<dbReference type="PRINTS" id="PR00412">
    <property type="entry name" value="EPOXHYDRLASE"/>
</dbReference>
<proteinExistence type="predicted"/>
<dbReference type="PANTHER" id="PTHR43194:SF2">
    <property type="entry name" value="PEROXISOMAL MEMBRANE PROTEIN LPX1"/>
    <property type="match status" value="1"/>
</dbReference>
<evidence type="ECO:0000259" key="1">
    <source>
        <dbReference type="Pfam" id="PF00561"/>
    </source>
</evidence>
<dbReference type="InterPro" id="IPR000639">
    <property type="entry name" value="Epox_hydrolase-like"/>
</dbReference>
<keyword evidence="3" id="KW-1185">Reference proteome</keyword>
<dbReference type="SUPFAM" id="SSF53474">
    <property type="entry name" value="alpha/beta-Hydrolases"/>
    <property type="match status" value="1"/>
</dbReference>
<dbReference type="EMBL" id="BAEE01000078">
    <property type="protein sequence ID" value="GAB11579.1"/>
    <property type="molecule type" value="Genomic_DNA"/>
</dbReference>
<sequence>MTATLRPEWVDDELYPFTSRFVDVGGHTLHYLDEGTGPTLLFVHGNPTWSFLYRDVIADLRSDFRCVAVDLPSFGLSSAAPGFSYLPDEHAAALAAFVEELDLREITLVCHDWGGPIGLTVAAGQPDRFTRFVIANTAGWPADDLSTWLVSHAMGGPIGRLLIQRFNLFVNAMIPAGHRLRKPSDDEMAHYRNALDTRERRTASAVFPRAITGSSDFLAAVEASLPGLSDRPALIVWGDADIAFGDKALRRWEQVFDDHSTTIVAGGGHFVQSDAPEQFSRAIRDWARA</sequence>
<reference evidence="2 3" key="1">
    <citation type="submission" date="2011-11" db="EMBL/GenBank/DDBJ databases">
        <title>Whole genome shotgun sequence of Gordonia araii NBRC 100433.</title>
        <authorList>
            <person name="Yoshida Y."/>
            <person name="Hosoyama A."/>
            <person name="Tsuchikane K."/>
            <person name="Katsumata H."/>
            <person name="Yamazaki S."/>
            <person name="Fujita N."/>
        </authorList>
    </citation>
    <scope>NUCLEOTIDE SEQUENCE [LARGE SCALE GENOMIC DNA]</scope>
    <source>
        <strain evidence="2 3">NBRC 100433</strain>
    </source>
</reference>
<dbReference type="ESTHER" id="9actn-g7h6v4">
    <property type="family name" value="Haloalkane_dehalogenase-HLD1"/>
</dbReference>
<dbReference type="InterPro" id="IPR050228">
    <property type="entry name" value="Carboxylesterase_BioH"/>
</dbReference>
<dbReference type="RefSeq" id="WP_007323654.1">
    <property type="nucleotide sequence ID" value="NZ_BAEE01000078.1"/>
</dbReference>
<dbReference type="InterPro" id="IPR029058">
    <property type="entry name" value="AB_hydrolase_fold"/>
</dbReference>
<dbReference type="Proteomes" id="UP000035088">
    <property type="component" value="Unassembled WGS sequence"/>
</dbReference>
<gene>
    <name evidence="2" type="primary">dhmA</name>
    <name evidence="2" type="ORF">GOARA_078_00280</name>
</gene>
<dbReference type="STRING" id="1073574.GOARA_078_00280"/>
<dbReference type="PRINTS" id="PR00111">
    <property type="entry name" value="ABHYDROLASE"/>
</dbReference>
<name>G7H6V4_9ACTN</name>
<accession>G7H6V4</accession>